<keyword evidence="5" id="KW-1185">Reference proteome</keyword>
<dbReference type="SUPFAM" id="SSF81653">
    <property type="entry name" value="Calcium ATPase, transduction domain A"/>
    <property type="match status" value="1"/>
</dbReference>
<keyword evidence="2" id="KW-1278">Translocase</keyword>
<dbReference type="EMBL" id="NBSK02000008">
    <property type="protein sequence ID" value="KAJ0190858.1"/>
    <property type="molecule type" value="Genomic_DNA"/>
</dbReference>
<evidence type="ECO:0000313" key="5">
    <source>
        <dbReference type="Proteomes" id="UP000235145"/>
    </source>
</evidence>
<proteinExistence type="predicted"/>
<dbReference type="Gene3D" id="2.70.150.10">
    <property type="entry name" value="Calcium-transporting ATPase, cytoplasmic transduction domain A"/>
    <property type="match status" value="1"/>
</dbReference>
<dbReference type="InterPro" id="IPR059000">
    <property type="entry name" value="ATPase_P-type_domA"/>
</dbReference>
<evidence type="ECO:0000256" key="2">
    <source>
        <dbReference type="ARBA" id="ARBA00022967"/>
    </source>
</evidence>
<accession>A0A9R1UP67</accession>
<dbReference type="PANTHER" id="PTHR43520">
    <property type="entry name" value="ATP7, ISOFORM B"/>
    <property type="match status" value="1"/>
</dbReference>
<dbReference type="PANTHER" id="PTHR43520:SF22">
    <property type="entry name" value="COPPER-TRANSPORTING ATPASE PAA1, CHLOROPLASTIC"/>
    <property type="match status" value="1"/>
</dbReference>
<dbReference type="AlphaFoldDB" id="A0A9R1UP67"/>
<comment type="caution">
    <text evidence="4">The sequence shown here is derived from an EMBL/GenBank/DDBJ whole genome shotgun (WGS) entry which is preliminary data.</text>
</comment>
<sequence length="90" mass="9445">MTGLLSVLPLKARLLVDGDDVEKSTSTVDAPHDSIFVGDKIIVLPGISKKKDRIPADGIVTASRSTVDESSFTGEPLPITKVLGVMIASL</sequence>
<reference evidence="4 5" key="1">
    <citation type="journal article" date="2017" name="Nat. Commun.">
        <title>Genome assembly with in vitro proximity ligation data and whole-genome triplication in lettuce.</title>
        <authorList>
            <person name="Reyes-Chin-Wo S."/>
            <person name="Wang Z."/>
            <person name="Yang X."/>
            <person name="Kozik A."/>
            <person name="Arikit S."/>
            <person name="Song C."/>
            <person name="Xia L."/>
            <person name="Froenicke L."/>
            <person name="Lavelle D.O."/>
            <person name="Truco M.J."/>
            <person name="Xia R."/>
            <person name="Zhu S."/>
            <person name="Xu C."/>
            <person name="Xu H."/>
            <person name="Xu X."/>
            <person name="Cox K."/>
            <person name="Korf I."/>
            <person name="Meyers B.C."/>
            <person name="Michelmore R.W."/>
        </authorList>
    </citation>
    <scope>NUCLEOTIDE SEQUENCE [LARGE SCALE GENOMIC DNA]</scope>
    <source>
        <strain evidence="5">cv. Salinas</strain>
        <tissue evidence="4">Seedlings</tissue>
    </source>
</reference>
<evidence type="ECO:0000313" key="4">
    <source>
        <dbReference type="EMBL" id="KAJ0190858.1"/>
    </source>
</evidence>
<dbReference type="Pfam" id="PF00122">
    <property type="entry name" value="E1-E2_ATPase"/>
    <property type="match status" value="1"/>
</dbReference>
<name>A0A9R1UP67_LACSA</name>
<feature type="domain" description="P-type ATPase A" evidence="3">
    <location>
        <begin position="23"/>
        <end position="87"/>
    </location>
</feature>
<dbReference type="GO" id="GO:0046872">
    <property type="term" value="F:metal ion binding"/>
    <property type="evidence" value="ECO:0007669"/>
    <property type="project" value="UniProtKB-KW"/>
</dbReference>
<protein>
    <recommendedName>
        <fullName evidence="3">P-type ATPase A domain-containing protein</fullName>
    </recommendedName>
</protein>
<evidence type="ECO:0000259" key="3">
    <source>
        <dbReference type="Pfam" id="PF00122"/>
    </source>
</evidence>
<keyword evidence="1" id="KW-0479">Metal-binding</keyword>
<evidence type="ECO:0000256" key="1">
    <source>
        <dbReference type="ARBA" id="ARBA00022723"/>
    </source>
</evidence>
<gene>
    <name evidence="4" type="ORF">LSAT_V11C800419060</name>
</gene>
<dbReference type="InterPro" id="IPR008250">
    <property type="entry name" value="ATPase_P-typ_transduc_dom_A_sf"/>
</dbReference>
<dbReference type="Proteomes" id="UP000235145">
    <property type="component" value="Unassembled WGS sequence"/>
</dbReference>
<organism evidence="4 5">
    <name type="scientific">Lactuca sativa</name>
    <name type="common">Garden lettuce</name>
    <dbReference type="NCBI Taxonomy" id="4236"/>
    <lineage>
        <taxon>Eukaryota</taxon>
        <taxon>Viridiplantae</taxon>
        <taxon>Streptophyta</taxon>
        <taxon>Embryophyta</taxon>
        <taxon>Tracheophyta</taxon>
        <taxon>Spermatophyta</taxon>
        <taxon>Magnoliopsida</taxon>
        <taxon>eudicotyledons</taxon>
        <taxon>Gunneridae</taxon>
        <taxon>Pentapetalae</taxon>
        <taxon>asterids</taxon>
        <taxon>campanulids</taxon>
        <taxon>Asterales</taxon>
        <taxon>Asteraceae</taxon>
        <taxon>Cichorioideae</taxon>
        <taxon>Cichorieae</taxon>
        <taxon>Lactucinae</taxon>
        <taxon>Lactuca</taxon>
    </lineage>
</organism>